<dbReference type="PANTHER" id="PTHR20905:SF17">
    <property type="entry name" value="N-ACETYLTRANSFERASE DOMAIN-CONTAINING PROTEIN"/>
    <property type="match status" value="1"/>
</dbReference>
<keyword evidence="2" id="KW-1185">Reference proteome</keyword>
<evidence type="ECO:0000313" key="1">
    <source>
        <dbReference type="EMBL" id="OXA62235.1"/>
    </source>
</evidence>
<dbReference type="GO" id="GO:0008080">
    <property type="term" value="F:N-acetyltransferase activity"/>
    <property type="evidence" value="ECO:0007669"/>
    <property type="project" value="TreeGrafter"/>
</dbReference>
<gene>
    <name evidence="1" type="ORF">Fcan01_01325</name>
</gene>
<protein>
    <submittedName>
        <fullName evidence="1">Dopamine N-acetyltransferase</fullName>
    </submittedName>
</protein>
<dbReference type="Proteomes" id="UP000198287">
    <property type="component" value="Unassembled WGS sequence"/>
</dbReference>
<dbReference type="SUPFAM" id="SSF55729">
    <property type="entry name" value="Acyl-CoA N-acyltransferases (Nat)"/>
    <property type="match status" value="1"/>
</dbReference>
<name>A0A226EX47_FOLCA</name>
<proteinExistence type="predicted"/>
<organism evidence="1 2">
    <name type="scientific">Folsomia candida</name>
    <name type="common">Springtail</name>
    <dbReference type="NCBI Taxonomy" id="158441"/>
    <lineage>
        <taxon>Eukaryota</taxon>
        <taxon>Metazoa</taxon>
        <taxon>Ecdysozoa</taxon>
        <taxon>Arthropoda</taxon>
        <taxon>Hexapoda</taxon>
        <taxon>Collembola</taxon>
        <taxon>Entomobryomorpha</taxon>
        <taxon>Isotomoidea</taxon>
        <taxon>Isotomidae</taxon>
        <taxon>Proisotominae</taxon>
        <taxon>Folsomia</taxon>
    </lineage>
</organism>
<reference evidence="1 2" key="1">
    <citation type="submission" date="2015-12" db="EMBL/GenBank/DDBJ databases">
        <title>The genome of Folsomia candida.</title>
        <authorList>
            <person name="Faddeeva A."/>
            <person name="Derks M.F."/>
            <person name="Anvar Y."/>
            <person name="Smit S."/>
            <person name="Van Straalen N."/>
            <person name="Roelofs D."/>
        </authorList>
    </citation>
    <scope>NUCLEOTIDE SEQUENCE [LARGE SCALE GENOMIC DNA]</scope>
    <source>
        <strain evidence="1 2">VU population</strain>
        <tissue evidence="1">Whole body</tissue>
    </source>
</reference>
<dbReference type="InterPro" id="IPR016181">
    <property type="entry name" value="Acyl_CoA_acyltransferase"/>
</dbReference>
<dbReference type="PANTHER" id="PTHR20905">
    <property type="entry name" value="N-ACETYLTRANSFERASE-RELATED"/>
    <property type="match status" value="1"/>
</dbReference>
<sequence>MIIYELVTDHKFTKVAEFLQEHFFKYAPLGLALGLTQSQVQRWFAPFIQAILNYSDPVSYVAMDEAGNIIGVLVGVVEDPDKPYPLPTMREYLDATKEPVMLQIVTLLELCKKVAKHIIILFSNYSQKSQFTGLDIRVELGQPATAKVYTGLFLSVADGWKGYGVATKLFSMGIEKAKEISGCTIAINECTSEITCKMSLKEEHKMVRELEYAKYTDPQTGVHIFEGKEAGLGYNTHARLMAKLL</sequence>
<comment type="caution">
    <text evidence="1">The sequence shown here is derived from an EMBL/GenBank/DDBJ whole genome shotgun (WGS) entry which is preliminary data.</text>
</comment>
<accession>A0A226EX47</accession>
<dbReference type="Gene3D" id="3.40.630.30">
    <property type="match status" value="1"/>
</dbReference>
<dbReference type="AlphaFoldDB" id="A0A226EX47"/>
<dbReference type="EMBL" id="LNIX01000001">
    <property type="protein sequence ID" value="OXA62235.1"/>
    <property type="molecule type" value="Genomic_DNA"/>
</dbReference>
<keyword evidence="1" id="KW-0808">Transferase</keyword>
<evidence type="ECO:0000313" key="2">
    <source>
        <dbReference type="Proteomes" id="UP000198287"/>
    </source>
</evidence>